<evidence type="ECO:0000313" key="2">
    <source>
        <dbReference type="Proteomes" id="UP000155657"/>
    </source>
</evidence>
<dbReference type="Proteomes" id="UP000155657">
    <property type="component" value="Segment"/>
</dbReference>
<dbReference type="GeneID" id="37618661"/>
<dbReference type="EMBL" id="JX159989">
    <property type="protein sequence ID" value="AFU25620.1"/>
    <property type="molecule type" value="Genomic_DNA"/>
</dbReference>
<name>K7QJK3_9POLY</name>
<dbReference type="RefSeq" id="YP_009507666.1">
    <property type="nucleotide sequence ID" value="NC_038559.1"/>
</dbReference>
<sequence length="86" mass="9737">MVAITIKLWLHARKLKPQMARKLMYRKTPPLVGLDTAQLRVEIIWLTSQMDLFVLTDKGETRITAASALRAVTFAMTSVSLKNSCF</sequence>
<reference evidence="1 2" key="1">
    <citation type="journal article" date="2013" name="PLoS Pathog.">
        <title>Novel Polyomaviruses of Nonhuman Primates: Genetic and Serological Predictors for the Existence of Multiple Unknown Polyomaviruses within the Human Population.</title>
        <authorList>
            <person name="Scuda N."/>
            <person name="Madinda N.F."/>
            <person name="Akoua-Koffi C."/>
            <person name="Adjogoua E.V."/>
            <person name="Wevers D."/>
            <person name="Hofmann J."/>
            <person name="Cameron K.N."/>
            <person name="Leendertz S.A."/>
            <person name="Couacy-Hymann E."/>
            <person name="Robbins M."/>
            <person name="Boesch C."/>
            <person name="Jarvis M.A."/>
            <person name="Moens U."/>
            <person name="Mugisha L."/>
            <person name="Calvignac-Spencer S."/>
            <person name="Leendertz F.H."/>
            <person name="Ehlers B."/>
        </authorList>
    </citation>
    <scope>NUCLEOTIDE SEQUENCE [LARGE SCALE GENOMIC DNA]</scope>
    <source>
        <strain evidence="1">2033</strain>
    </source>
</reference>
<keyword evidence="2" id="KW-1185">Reference proteome</keyword>
<evidence type="ECO:0000313" key="1">
    <source>
        <dbReference type="EMBL" id="AFU25620.1"/>
    </source>
</evidence>
<dbReference type="OrthoDB" id="37610at10239"/>
<accession>K7QJK3</accession>
<organism evidence="1 2">
    <name type="scientific">Saimiri sciureus polyomavirus 1</name>
    <dbReference type="NCBI Taxonomy" id="1236410"/>
    <lineage>
        <taxon>Viruses</taxon>
        <taxon>Monodnaviria</taxon>
        <taxon>Shotokuvirae</taxon>
        <taxon>Cossaviricota</taxon>
        <taxon>Papovaviricetes</taxon>
        <taxon>Sepolyvirales</taxon>
        <taxon>Polyomaviridae</taxon>
        <taxon>Betapolyomavirus</taxon>
        <taxon>Betapolyomavirus sasciureus</taxon>
    </lineage>
</organism>
<dbReference type="KEGG" id="vg:37618661"/>
<proteinExistence type="predicted"/>
<protein>
    <submittedName>
        <fullName evidence="1">Agnoprotein</fullName>
    </submittedName>
</protein>